<dbReference type="OrthoDB" id="2634326at2759"/>
<feature type="region of interest" description="Disordered" evidence="1">
    <location>
        <begin position="546"/>
        <end position="572"/>
    </location>
</feature>
<accession>A0A8H5FKH5</accession>
<dbReference type="Proteomes" id="UP000559256">
    <property type="component" value="Unassembled WGS sequence"/>
</dbReference>
<name>A0A8H5FKH5_9AGAR</name>
<gene>
    <name evidence="2" type="ORF">D9758_015822</name>
</gene>
<keyword evidence="3" id="KW-1185">Reference proteome</keyword>
<dbReference type="AlphaFoldDB" id="A0A8H5FKH5"/>
<proteinExistence type="predicted"/>
<evidence type="ECO:0000313" key="2">
    <source>
        <dbReference type="EMBL" id="KAF5340540.1"/>
    </source>
</evidence>
<comment type="caution">
    <text evidence="2">The sequence shown here is derived from an EMBL/GenBank/DDBJ whole genome shotgun (WGS) entry which is preliminary data.</text>
</comment>
<dbReference type="EMBL" id="JAACJM010000174">
    <property type="protein sequence ID" value="KAF5340540.1"/>
    <property type="molecule type" value="Genomic_DNA"/>
</dbReference>
<evidence type="ECO:0000256" key="1">
    <source>
        <dbReference type="SAM" id="MobiDB-lite"/>
    </source>
</evidence>
<evidence type="ECO:0000313" key="3">
    <source>
        <dbReference type="Proteomes" id="UP000559256"/>
    </source>
</evidence>
<reference evidence="2 3" key="1">
    <citation type="journal article" date="2020" name="ISME J.">
        <title>Uncovering the hidden diversity of litter-decomposition mechanisms in mushroom-forming fungi.</title>
        <authorList>
            <person name="Floudas D."/>
            <person name="Bentzer J."/>
            <person name="Ahren D."/>
            <person name="Johansson T."/>
            <person name="Persson P."/>
            <person name="Tunlid A."/>
        </authorList>
    </citation>
    <scope>NUCLEOTIDE SEQUENCE [LARGE SCALE GENOMIC DNA]</scope>
    <source>
        <strain evidence="2 3">CBS 291.85</strain>
    </source>
</reference>
<sequence length="644" mass="71307">MFPTLSMSPNPSVARTTPPTTEELVTNPKILLPRKPGPRPANAYLAWSATVIEDGKFFVTTPYPQLPLFQPVLSVDGMKQRLDFRYAEHDFLQWPQQWCPIFCHLPCIPTKLPGDHKYAIMWWMPDEGSFVKETTGIVTGLGKLKGIRHQEFRTAVTDLQEDCNSFVTVHKNTSELDLAYKYTRLLSERLLRLETLSTSYRQMRVAIVSLQCTFLELLALLGYCHTYKPRMDGRENAASSPSPLVGAFVWDLDLAGQLYRAGIPFWYIPGVEIKTLGPLHSFDDLEWKDCVFSPRIIHTGIPDFSAQYAAIAEDTSGIFRRHNPFQSVPRPHLDVASSSRLVIRTIPQNRHQSKPCTPETATIHPGGGRNPYSLPTHPLFPLSSPVWKYCLSHLDTSSPPASPTKGFAFPDSQLFTAVSGYPPPSTVAILMLPSAKPCMAPVARGEFRSSSGSKETRAANRKLEVRTLLGGCVLESGIKLDYEAPLGLVSWRGEEITADAPVPDKVVQEVLWELSMLNFRCELITLDSILVRPECRNVTHDANLSRCSSQYSPNPNPKPKPTRHPNSAYEPTLSPNALKQLADFDAFLTSLPPEPILPLSLPAPMSCTGVVPDGSVVPEPEVGGTIIPNISFVCQGFAAQLPES</sequence>
<feature type="region of interest" description="Disordered" evidence="1">
    <location>
        <begin position="1"/>
        <end position="21"/>
    </location>
</feature>
<protein>
    <submittedName>
        <fullName evidence="2">Uncharacterized protein</fullName>
    </submittedName>
</protein>
<organism evidence="2 3">
    <name type="scientific">Tetrapyrgos nigripes</name>
    <dbReference type="NCBI Taxonomy" id="182062"/>
    <lineage>
        <taxon>Eukaryota</taxon>
        <taxon>Fungi</taxon>
        <taxon>Dikarya</taxon>
        <taxon>Basidiomycota</taxon>
        <taxon>Agaricomycotina</taxon>
        <taxon>Agaricomycetes</taxon>
        <taxon>Agaricomycetidae</taxon>
        <taxon>Agaricales</taxon>
        <taxon>Marasmiineae</taxon>
        <taxon>Marasmiaceae</taxon>
        <taxon>Tetrapyrgos</taxon>
    </lineage>
</organism>